<comment type="subcellular location">
    <subcellularLocation>
        <location evidence="1">Endomembrane system</location>
        <topology evidence="1">Multi-pass membrane protein</topology>
    </subcellularLocation>
</comment>
<keyword evidence="2 5" id="KW-0812">Transmembrane</keyword>
<dbReference type="AlphaFoldDB" id="A0AAU8LX63"/>
<keyword evidence="4 5" id="KW-0472">Membrane</keyword>
<gene>
    <name evidence="7" type="ORF">Q3M24_03340</name>
</gene>
<reference evidence="7" key="1">
    <citation type="journal article" date="2024" name="Syst. Appl. Microbiol.">
        <title>First single-strain enrichments of Electrothrix cable bacteria, description of E. aestuarii sp. nov. and E. rattekaaiensis sp. nov., and proposal of a cable bacteria taxonomy following the rules of the SeqCode.</title>
        <authorList>
            <person name="Plum-Jensen L.E."/>
            <person name="Schramm A."/>
            <person name="Marshall I.P.G."/>
        </authorList>
    </citation>
    <scope>NUCLEOTIDE SEQUENCE</scope>
    <source>
        <strain evidence="7">Rat1</strain>
    </source>
</reference>
<feature type="transmembrane region" description="Helical" evidence="5">
    <location>
        <begin position="53"/>
        <end position="73"/>
    </location>
</feature>
<evidence type="ECO:0000256" key="3">
    <source>
        <dbReference type="ARBA" id="ARBA00022989"/>
    </source>
</evidence>
<dbReference type="GO" id="GO:0012505">
    <property type="term" value="C:endomembrane system"/>
    <property type="evidence" value="ECO:0007669"/>
    <property type="project" value="UniProtKB-SubCell"/>
</dbReference>
<sequence>MATGKQNFLSRLLGMARHTVGVFRAKETPFYVKIILGLGLIYIASPWDLLPEAVPILGILDDFTLAALLIAWANGFRLPDNNNDDVGDDNK</sequence>
<evidence type="ECO:0000256" key="1">
    <source>
        <dbReference type="ARBA" id="ARBA00004127"/>
    </source>
</evidence>
<evidence type="ECO:0000256" key="5">
    <source>
        <dbReference type="SAM" id="Phobius"/>
    </source>
</evidence>
<keyword evidence="3 5" id="KW-1133">Transmembrane helix</keyword>
<reference evidence="7" key="2">
    <citation type="submission" date="2024-06" db="EMBL/GenBank/DDBJ databases">
        <authorList>
            <person name="Plum-Jensen L.E."/>
            <person name="Schramm A."/>
            <person name="Marshall I.P.G."/>
        </authorList>
    </citation>
    <scope>NUCLEOTIDE SEQUENCE</scope>
    <source>
        <strain evidence="7">Rat1</strain>
    </source>
</reference>
<protein>
    <submittedName>
        <fullName evidence="7">YkvA family protein</fullName>
    </submittedName>
</protein>
<evidence type="ECO:0000256" key="4">
    <source>
        <dbReference type="ARBA" id="ARBA00023136"/>
    </source>
</evidence>
<dbReference type="KEGG" id="eaj:Q3M24_03340"/>
<feature type="transmembrane region" description="Helical" evidence="5">
    <location>
        <begin position="30"/>
        <end position="47"/>
    </location>
</feature>
<accession>A0AAU8LX63</accession>
<evidence type="ECO:0000313" key="7">
    <source>
        <dbReference type="EMBL" id="XCN73804.1"/>
    </source>
</evidence>
<organism evidence="7">
    <name type="scientific">Candidatus Electrothrix aestuarii</name>
    <dbReference type="NCBI Taxonomy" id="3062594"/>
    <lineage>
        <taxon>Bacteria</taxon>
        <taxon>Pseudomonadati</taxon>
        <taxon>Thermodesulfobacteriota</taxon>
        <taxon>Desulfobulbia</taxon>
        <taxon>Desulfobulbales</taxon>
        <taxon>Desulfobulbaceae</taxon>
        <taxon>Candidatus Electrothrix</taxon>
    </lineage>
</organism>
<dbReference type="Pfam" id="PF06803">
    <property type="entry name" value="DUF1232"/>
    <property type="match status" value="1"/>
</dbReference>
<dbReference type="InterPro" id="IPR010652">
    <property type="entry name" value="DUF1232"/>
</dbReference>
<feature type="domain" description="DUF1232" evidence="6">
    <location>
        <begin position="32"/>
        <end position="68"/>
    </location>
</feature>
<proteinExistence type="predicted"/>
<name>A0AAU8LX63_9BACT</name>
<dbReference type="EMBL" id="CP159373">
    <property type="protein sequence ID" value="XCN73804.1"/>
    <property type="molecule type" value="Genomic_DNA"/>
</dbReference>
<evidence type="ECO:0000259" key="6">
    <source>
        <dbReference type="Pfam" id="PF06803"/>
    </source>
</evidence>
<evidence type="ECO:0000256" key="2">
    <source>
        <dbReference type="ARBA" id="ARBA00022692"/>
    </source>
</evidence>